<dbReference type="AlphaFoldDB" id="A0AAQ3JM81"/>
<evidence type="ECO:0000256" key="9">
    <source>
        <dbReference type="RuleBase" id="RU004561"/>
    </source>
</evidence>
<evidence type="ECO:0000256" key="6">
    <source>
        <dbReference type="ARBA" id="ARBA00023163"/>
    </source>
</evidence>
<reference evidence="12 13" key="1">
    <citation type="submission" date="2023-10" db="EMBL/GenBank/DDBJ databases">
        <title>Chromosome-scale genome assembly provides insights into flower coloration mechanisms of Canna indica.</title>
        <authorList>
            <person name="Li C."/>
        </authorList>
    </citation>
    <scope>NUCLEOTIDE SEQUENCE [LARGE SCALE GENOMIC DNA]</scope>
    <source>
        <tissue evidence="12">Flower</tissue>
    </source>
</reference>
<keyword evidence="7 9" id="KW-0539">Nucleus</keyword>
<dbReference type="GO" id="GO:0003677">
    <property type="term" value="F:DNA binding"/>
    <property type="evidence" value="ECO:0007669"/>
    <property type="project" value="UniProtKB-KW"/>
</dbReference>
<feature type="compositionally biased region" description="Acidic residues" evidence="10">
    <location>
        <begin position="1"/>
        <end position="16"/>
    </location>
</feature>
<dbReference type="Pfam" id="PF06507">
    <property type="entry name" value="ARF_AD"/>
    <property type="match status" value="1"/>
</dbReference>
<evidence type="ECO:0000256" key="10">
    <source>
        <dbReference type="SAM" id="MobiDB-lite"/>
    </source>
</evidence>
<dbReference type="PANTHER" id="PTHR31384">
    <property type="entry name" value="AUXIN RESPONSE FACTOR 4-RELATED"/>
    <property type="match status" value="1"/>
</dbReference>
<comment type="subunit">
    <text evidence="9">Homodimers and heterodimers.</text>
</comment>
<dbReference type="EMBL" id="CP136890">
    <property type="protein sequence ID" value="WOK91511.1"/>
    <property type="molecule type" value="Genomic_DNA"/>
</dbReference>
<dbReference type="Pfam" id="PF02362">
    <property type="entry name" value="B3"/>
    <property type="match status" value="1"/>
</dbReference>
<dbReference type="PANTHER" id="PTHR31384:SF5">
    <property type="entry name" value="AUXIN RESPONSE FACTOR 3"/>
    <property type="match status" value="1"/>
</dbReference>
<organism evidence="12 13">
    <name type="scientific">Canna indica</name>
    <name type="common">Indian-shot</name>
    <dbReference type="NCBI Taxonomy" id="4628"/>
    <lineage>
        <taxon>Eukaryota</taxon>
        <taxon>Viridiplantae</taxon>
        <taxon>Streptophyta</taxon>
        <taxon>Embryophyta</taxon>
        <taxon>Tracheophyta</taxon>
        <taxon>Spermatophyta</taxon>
        <taxon>Magnoliopsida</taxon>
        <taxon>Liliopsida</taxon>
        <taxon>Zingiberales</taxon>
        <taxon>Cannaceae</taxon>
        <taxon>Canna</taxon>
    </lineage>
</organism>
<evidence type="ECO:0000256" key="4">
    <source>
        <dbReference type="ARBA" id="ARBA00023015"/>
    </source>
</evidence>
<dbReference type="CDD" id="cd10017">
    <property type="entry name" value="B3_DNA"/>
    <property type="match status" value="1"/>
</dbReference>
<dbReference type="Gene3D" id="2.30.30.1040">
    <property type="match status" value="1"/>
</dbReference>
<comment type="similarity">
    <text evidence="3 9">Belongs to the ARF family.</text>
</comment>
<gene>
    <name evidence="12" type="ORF">Cni_G00202</name>
</gene>
<evidence type="ECO:0000256" key="8">
    <source>
        <dbReference type="ARBA" id="ARBA00023294"/>
    </source>
</evidence>
<evidence type="ECO:0000256" key="3">
    <source>
        <dbReference type="ARBA" id="ARBA00007853"/>
    </source>
</evidence>
<evidence type="ECO:0000256" key="2">
    <source>
        <dbReference type="ARBA" id="ARBA00004123"/>
    </source>
</evidence>
<evidence type="ECO:0000313" key="12">
    <source>
        <dbReference type="EMBL" id="WOK91511.1"/>
    </source>
</evidence>
<keyword evidence="8 9" id="KW-0927">Auxin signaling pathway</keyword>
<keyword evidence="4 9" id="KW-0805">Transcription regulation</keyword>
<dbReference type="Gene3D" id="2.40.330.10">
    <property type="entry name" value="DNA-binding pseudobarrel domain"/>
    <property type="match status" value="1"/>
</dbReference>
<dbReference type="InterPro" id="IPR015300">
    <property type="entry name" value="DNA-bd_pseudobarrel_sf"/>
</dbReference>
<evidence type="ECO:0000259" key="11">
    <source>
        <dbReference type="PROSITE" id="PS50863"/>
    </source>
</evidence>
<dbReference type="GO" id="GO:0009734">
    <property type="term" value="P:auxin-activated signaling pathway"/>
    <property type="evidence" value="ECO:0007669"/>
    <property type="project" value="UniProtKB-KW"/>
</dbReference>
<keyword evidence="13" id="KW-1185">Reference proteome</keyword>
<dbReference type="GO" id="GO:0005634">
    <property type="term" value="C:nucleus"/>
    <property type="evidence" value="ECO:0007669"/>
    <property type="project" value="UniProtKB-SubCell"/>
</dbReference>
<dbReference type="SMART" id="SM01019">
    <property type="entry name" value="B3"/>
    <property type="match status" value="1"/>
</dbReference>
<dbReference type="FunFam" id="2.40.330.10:FF:000001">
    <property type="entry name" value="Auxin response factor"/>
    <property type="match status" value="1"/>
</dbReference>
<dbReference type="InterPro" id="IPR044835">
    <property type="entry name" value="ARF_plant"/>
</dbReference>
<dbReference type="FunFam" id="2.30.30.1040:FF:000001">
    <property type="entry name" value="Auxin response factor"/>
    <property type="match status" value="1"/>
</dbReference>
<dbReference type="Proteomes" id="UP001327560">
    <property type="component" value="Chromosome 1"/>
</dbReference>
<protein>
    <recommendedName>
        <fullName evidence="9">Auxin response factor</fullName>
    </recommendedName>
</protein>
<evidence type="ECO:0000256" key="7">
    <source>
        <dbReference type="ARBA" id="ARBA00023242"/>
    </source>
</evidence>
<evidence type="ECO:0000313" key="13">
    <source>
        <dbReference type="Proteomes" id="UP001327560"/>
    </source>
</evidence>
<accession>A0AAQ3JM81</accession>
<dbReference type="GO" id="GO:0006355">
    <property type="term" value="P:regulation of DNA-templated transcription"/>
    <property type="evidence" value="ECO:0007669"/>
    <property type="project" value="InterPro"/>
</dbReference>
<dbReference type="InterPro" id="IPR003340">
    <property type="entry name" value="B3_DNA-bd"/>
</dbReference>
<dbReference type="InterPro" id="IPR010525">
    <property type="entry name" value="ARF_dom"/>
</dbReference>
<feature type="domain" description="TF-B3" evidence="11">
    <location>
        <begin position="159"/>
        <end position="261"/>
    </location>
</feature>
<feature type="region of interest" description="Disordered" evidence="10">
    <location>
        <begin position="1"/>
        <end position="26"/>
    </location>
</feature>
<sequence length="741" mass="80996">MDIDLNTIEEEEEEEPEHPTPQAAPVIPSPAVEDVFQSASVCLELWHACAGPRIWLPKKGSLVVYLPQGHLDHLGICGGGDGSGGRGGICSYDVPPHVFCRVVDIKLHADVATDEVYAQLSLVAESEDFERRLKKGEVEGDEEEEDLECINRASIPHMFCKTLTASDTSTHGGFSVPRRAAEDCFPPLDYKQQRPSQELVAKDLHGMEWRFRHIYRGQPRRHLLTTGWSAFVNRKKLNSGDAVLFLRGNDGVLRLGVRRATQSKSSCPVSPHQSGDSNLATVAVVANAVSTKKVFHINYNPRASSSEFIVPYWKLVKSLNNSISVGMRFKMLYESDDATERRSTGLITGISDFDPLRWPGSKWRCLLVNWDDDVDANRQNRISPWEIELTGSVLGSGSLSTGSKRAKISLPSVNMDFPIPNGNGCLDLRESASFHEVLQGQEFVRFRSPNSIGVAATHLSEIGNRQYSEGKPCSDANSCMIGESLPGGRVRIPYGNSDFSFNYTGFSESVRFQGVLQGQEVFSKNPPLLGARSDAHARNGVYGTFDGVRTSHAGSRLPAASMGYVTLGQPSLPSIQASSPSSVLMFQDASSKASLVQSVRSMNSQDGVDGGCYFAKLNGSEAFRRKEAPLQFWPPTVGYHFTNQQHKMAKSHSPVTESKLHRDKEQNVSQNGCRLFGFSLTDRIPEANLVDKTLPISPTSTEAKIDTAFSTTSSLPQMPAKPVGCSCTGVSALYALCAAPF</sequence>
<comment type="subcellular location">
    <subcellularLocation>
        <location evidence="2 9">Nucleus</location>
    </subcellularLocation>
</comment>
<keyword evidence="5 9" id="KW-0238">DNA-binding</keyword>
<dbReference type="PROSITE" id="PS50863">
    <property type="entry name" value="B3"/>
    <property type="match status" value="1"/>
</dbReference>
<dbReference type="SUPFAM" id="SSF101936">
    <property type="entry name" value="DNA-binding pseudobarrel domain"/>
    <property type="match status" value="1"/>
</dbReference>
<evidence type="ECO:0000256" key="1">
    <source>
        <dbReference type="ARBA" id="ARBA00003182"/>
    </source>
</evidence>
<name>A0AAQ3JM81_9LILI</name>
<comment type="function">
    <text evidence="1 9">Auxin response factors (ARFs) are transcriptional factors that bind specifically to the DNA sequence 5'-TGTCTC-3' found in the auxin-responsive promoter elements (AuxREs).</text>
</comment>
<keyword evidence="6 9" id="KW-0804">Transcription</keyword>
<proteinExistence type="inferred from homology"/>
<evidence type="ECO:0000256" key="5">
    <source>
        <dbReference type="ARBA" id="ARBA00023125"/>
    </source>
</evidence>